<evidence type="ECO:0000313" key="2">
    <source>
        <dbReference type="Proteomes" id="UP000078200"/>
    </source>
</evidence>
<accession>A0A1A9UI89</accession>
<organism evidence="1 2">
    <name type="scientific">Glossina austeni</name>
    <name type="common">Savannah tsetse fly</name>
    <dbReference type="NCBI Taxonomy" id="7395"/>
    <lineage>
        <taxon>Eukaryota</taxon>
        <taxon>Metazoa</taxon>
        <taxon>Ecdysozoa</taxon>
        <taxon>Arthropoda</taxon>
        <taxon>Hexapoda</taxon>
        <taxon>Insecta</taxon>
        <taxon>Pterygota</taxon>
        <taxon>Neoptera</taxon>
        <taxon>Endopterygota</taxon>
        <taxon>Diptera</taxon>
        <taxon>Brachycera</taxon>
        <taxon>Muscomorpha</taxon>
        <taxon>Hippoboscoidea</taxon>
        <taxon>Glossinidae</taxon>
        <taxon>Glossina</taxon>
    </lineage>
</organism>
<proteinExistence type="predicted"/>
<reference evidence="1" key="1">
    <citation type="submission" date="2020-05" db="UniProtKB">
        <authorList>
            <consortium name="EnsemblMetazoa"/>
        </authorList>
    </citation>
    <scope>IDENTIFICATION</scope>
    <source>
        <strain evidence="1">TTRI</strain>
    </source>
</reference>
<keyword evidence="2" id="KW-1185">Reference proteome</keyword>
<evidence type="ECO:0000313" key="1">
    <source>
        <dbReference type="EnsemblMetazoa" id="GAUT005725-PA"/>
    </source>
</evidence>
<protein>
    <submittedName>
        <fullName evidence="1">Uncharacterized protein</fullName>
    </submittedName>
</protein>
<dbReference type="Proteomes" id="UP000078200">
    <property type="component" value="Unassembled WGS sequence"/>
</dbReference>
<dbReference type="AlphaFoldDB" id="A0A1A9UI89"/>
<dbReference type="VEuPathDB" id="VectorBase:GAUT005725"/>
<dbReference type="EnsemblMetazoa" id="GAUT005725-RA">
    <property type="protein sequence ID" value="GAUT005725-PA"/>
    <property type="gene ID" value="GAUT005725"/>
</dbReference>
<sequence length="127" mass="14438">MNLLSCSWHTQRLLDNVAASKQNNFRAFQNISCNINRGSHYNAGKLCLTLLSIDRQADIAKLFLLSWLIMNSLWCLWRVLTSDKLNIPPVDKNYKTTCEQTVDTCILVVTAFDSPGTSARQEEKKKS</sequence>
<name>A0A1A9UI89_GLOAU</name>